<dbReference type="EMBL" id="JAXIOK010000005">
    <property type="protein sequence ID" value="KAK4771025.1"/>
    <property type="molecule type" value="Genomic_DNA"/>
</dbReference>
<keyword evidence="1" id="KW-0805">Transcription regulation</keyword>
<evidence type="ECO:0000256" key="5">
    <source>
        <dbReference type="SAM" id="MobiDB-lite"/>
    </source>
</evidence>
<protein>
    <recommendedName>
        <fullName evidence="6">NAC domain-containing protein</fullName>
    </recommendedName>
</protein>
<dbReference type="PROSITE" id="PS51005">
    <property type="entry name" value="NAC"/>
    <property type="match status" value="1"/>
</dbReference>
<accession>A0AAN7KW87</accession>
<dbReference type="AlphaFoldDB" id="A0AAN7KW87"/>
<organism evidence="7 8">
    <name type="scientific">Trapa incisa</name>
    <dbReference type="NCBI Taxonomy" id="236973"/>
    <lineage>
        <taxon>Eukaryota</taxon>
        <taxon>Viridiplantae</taxon>
        <taxon>Streptophyta</taxon>
        <taxon>Embryophyta</taxon>
        <taxon>Tracheophyta</taxon>
        <taxon>Spermatophyta</taxon>
        <taxon>Magnoliopsida</taxon>
        <taxon>eudicotyledons</taxon>
        <taxon>Gunneridae</taxon>
        <taxon>Pentapetalae</taxon>
        <taxon>rosids</taxon>
        <taxon>malvids</taxon>
        <taxon>Myrtales</taxon>
        <taxon>Lythraceae</taxon>
        <taxon>Trapa</taxon>
    </lineage>
</organism>
<name>A0AAN7KW87_9MYRT</name>
<dbReference type="Gene3D" id="2.170.150.80">
    <property type="entry name" value="NAC domain"/>
    <property type="match status" value="1"/>
</dbReference>
<gene>
    <name evidence="7" type="ORF">SAY87_031557</name>
</gene>
<keyword evidence="2" id="KW-0238">DNA-binding</keyword>
<reference evidence="7 8" key="1">
    <citation type="journal article" date="2023" name="Hortic Res">
        <title>Pangenome of water caltrop reveals structural variations and asymmetric subgenome divergence after allopolyploidization.</title>
        <authorList>
            <person name="Zhang X."/>
            <person name="Chen Y."/>
            <person name="Wang L."/>
            <person name="Yuan Y."/>
            <person name="Fang M."/>
            <person name="Shi L."/>
            <person name="Lu R."/>
            <person name="Comes H.P."/>
            <person name="Ma Y."/>
            <person name="Chen Y."/>
            <person name="Huang G."/>
            <person name="Zhou Y."/>
            <person name="Zheng Z."/>
            <person name="Qiu Y."/>
        </authorList>
    </citation>
    <scope>NUCLEOTIDE SEQUENCE [LARGE SCALE GENOMIC DNA]</scope>
    <source>
        <tissue evidence="7">Roots</tissue>
    </source>
</reference>
<feature type="domain" description="NAC" evidence="6">
    <location>
        <begin position="1"/>
        <end position="135"/>
    </location>
</feature>
<keyword evidence="4" id="KW-0539">Nucleus</keyword>
<evidence type="ECO:0000256" key="1">
    <source>
        <dbReference type="ARBA" id="ARBA00023015"/>
    </source>
</evidence>
<evidence type="ECO:0000256" key="3">
    <source>
        <dbReference type="ARBA" id="ARBA00023163"/>
    </source>
</evidence>
<proteinExistence type="predicted"/>
<dbReference type="SUPFAM" id="SSF101941">
    <property type="entry name" value="NAC domain"/>
    <property type="match status" value="1"/>
</dbReference>
<dbReference type="GO" id="GO:0003677">
    <property type="term" value="F:DNA binding"/>
    <property type="evidence" value="ECO:0007669"/>
    <property type="project" value="UniProtKB-KW"/>
</dbReference>
<dbReference type="InterPro" id="IPR003441">
    <property type="entry name" value="NAC-dom"/>
</dbReference>
<evidence type="ECO:0000256" key="2">
    <source>
        <dbReference type="ARBA" id="ARBA00023125"/>
    </source>
</evidence>
<evidence type="ECO:0000313" key="7">
    <source>
        <dbReference type="EMBL" id="KAK4771025.1"/>
    </source>
</evidence>
<keyword evidence="3" id="KW-0804">Transcription</keyword>
<dbReference type="GO" id="GO:0006355">
    <property type="term" value="P:regulation of DNA-templated transcription"/>
    <property type="evidence" value="ECO:0007669"/>
    <property type="project" value="InterPro"/>
</dbReference>
<dbReference type="InterPro" id="IPR036093">
    <property type="entry name" value="NAC_dom_sf"/>
</dbReference>
<dbReference type="Proteomes" id="UP001345219">
    <property type="component" value="Chromosome 24"/>
</dbReference>
<comment type="caution">
    <text evidence="7">The sequence shown here is derived from an EMBL/GenBank/DDBJ whole genome shotgun (WGS) entry which is preliminary data.</text>
</comment>
<keyword evidence="8" id="KW-1185">Reference proteome</keyword>
<evidence type="ECO:0000256" key="4">
    <source>
        <dbReference type="ARBA" id="ARBA00023242"/>
    </source>
</evidence>
<feature type="compositionally biased region" description="Basic and acidic residues" evidence="5">
    <location>
        <begin position="249"/>
        <end position="258"/>
    </location>
</feature>
<feature type="region of interest" description="Disordered" evidence="5">
    <location>
        <begin position="225"/>
        <end position="287"/>
    </location>
</feature>
<sequence>MCPSATSLLSDLDLHCNNADIIICLFKLQQGLSPLPSNVTTHTNPYCNRPENLSEGSKIIEGGVWKSKGDPCPVFIDNAINGWRTTFEFFEEKTPRYWQKTGWMMQEFKITPCELGQSIHDINVHGSVLCRVFQSGGNLTDQDENYQCEQGILECPPTAPVPTDPAAKELWKNDFISRGDYLEVGDLETPGSPSSISENSSCMTISSDECFDRLHELEPREGALIVNGPRSLFPQGTRRTDLPSTSSADKSKEKKGECSHQNPSPNHPEACPSSPDSEGDKKGHRRVKRRRNKYWCFSFSSYCDKACRYTRPSRGGVLGAAGHLDR</sequence>
<evidence type="ECO:0000313" key="8">
    <source>
        <dbReference type="Proteomes" id="UP001345219"/>
    </source>
</evidence>
<evidence type="ECO:0000259" key="6">
    <source>
        <dbReference type="PROSITE" id="PS51005"/>
    </source>
</evidence>